<organism evidence="1 2">
    <name type="scientific">Streblomastix strix</name>
    <dbReference type="NCBI Taxonomy" id="222440"/>
    <lineage>
        <taxon>Eukaryota</taxon>
        <taxon>Metamonada</taxon>
        <taxon>Preaxostyla</taxon>
        <taxon>Oxymonadida</taxon>
        <taxon>Streblomastigidae</taxon>
        <taxon>Streblomastix</taxon>
    </lineage>
</organism>
<accession>A0A5J4X8R9</accession>
<gene>
    <name evidence="1" type="ORF">EZS28_000826</name>
</gene>
<evidence type="ECO:0000313" key="1">
    <source>
        <dbReference type="EMBL" id="KAA6403651.1"/>
    </source>
</evidence>
<sequence>MRDEKETPPPSPQPVVYFESPVNAIINTSGVIAGISLQSSKDAPWPLLNDIPLSQGLDMGRYIAISDDFMNEQGCQVYLDRQSNDIQIRFRGELKAVVNERRHFNPKSGLQLGADYRGFDQLEDMDLWTVCIIAEAAIAMENRLQDWLNKQMLIRQVVQANDSTPTVNSSVNPLTPAIRKRENETIAINQNPLSLQEQFQQERKRQAKFESLDEAKIAHDVATALSGIIKQDAKNADMLAFQLQPIQRQKLFDEIAWDGANVVFPAPQAEATLPEERGGLARKALESACAVNQGIVGLIHDIAHNRTSNLVSKLCMICEASLLTVSDAYKERES</sequence>
<protein>
    <submittedName>
        <fullName evidence="1">Uncharacterized protein</fullName>
    </submittedName>
</protein>
<dbReference type="AlphaFoldDB" id="A0A5J4X8R9"/>
<proteinExistence type="predicted"/>
<evidence type="ECO:0000313" key="2">
    <source>
        <dbReference type="Proteomes" id="UP000324800"/>
    </source>
</evidence>
<name>A0A5J4X8R9_9EUKA</name>
<reference evidence="1 2" key="1">
    <citation type="submission" date="2019-03" db="EMBL/GenBank/DDBJ databases">
        <title>Single cell metagenomics reveals metabolic interactions within the superorganism composed of flagellate Streblomastix strix and complex community of Bacteroidetes bacteria on its surface.</title>
        <authorList>
            <person name="Treitli S.C."/>
            <person name="Kolisko M."/>
            <person name="Husnik F."/>
            <person name="Keeling P."/>
            <person name="Hampl V."/>
        </authorList>
    </citation>
    <scope>NUCLEOTIDE SEQUENCE [LARGE SCALE GENOMIC DNA]</scope>
    <source>
        <strain evidence="1">ST1C</strain>
    </source>
</reference>
<dbReference type="Proteomes" id="UP000324800">
    <property type="component" value="Unassembled WGS sequence"/>
</dbReference>
<dbReference type="EMBL" id="SNRW01000076">
    <property type="protein sequence ID" value="KAA6403651.1"/>
    <property type="molecule type" value="Genomic_DNA"/>
</dbReference>
<comment type="caution">
    <text evidence="1">The sequence shown here is derived from an EMBL/GenBank/DDBJ whole genome shotgun (WGS) entry which is preliminary data.</text>
</comment>